<sequence>MAVSTMPSSVKTSRVITPSVPNTTLLDSPTFSKKLSSTNATPPLPPPSRGATPSNPRRKRSKKRSKSGSRKATRWQLGEDVAEILSGQFFRRIEVDELLTPDRLKALGAERECQLQLTQSRSSSDTIRTVSTDGSETSVEPFHLQDLPSRIGAAGVGGPETLPDVVAAPQQREFAVKDKTSCANISTIKDDCKADNMTASGGLRAPSPPAKNPARFLSKQSAPVLITIPEVVITMPDVAASSTDTCQRHVGRTFALVDEGDFLFFQSTNYTLNHAAFRHGPIRFPKSEVVKGMKIDPDDTLDWTAFQMAILGGAGDLFSDPVDISQRSEAEEVEDIAEWFESFGFQNHGRLISKSSPTPRSARYRAATVGSCPKAIDHDLPIPVGTEHPNGFWNEGEVDASKFLSDGCSIRRWTMGGTHPRRHNRGSVESLPPSPMMDLVMVRGCDGEPEMVPMGYNLGHDLGDFLQWETENVYAFH</sequence>
<feature type="compositionally biased region" description="Polar residues" evidence="1">
    <location>
        <begin position="1"/>
        <end position="41"/>
    </location>
</feature>
<name>A0A1Q8RBE7_9PEZI</name>
<keyword evidence="3" id="KW-1185">Reference proteome</keyword>
<feature type="region of interest" description="Disordered" evidence="1">
    <location>
        <begin position="1"/>
        <end position="74"/>
    </location>
</feature>
<dbReference type="STRING" id="708187.A0A1Q8RBE7"/>
<gene>
    <name evidence="2" type="ORF">CCHL11_06892</name>
</gene>
<dbReference type="EMBL" id="MPGH01000242">
    <property type="protein sequence ID" value="OLN81726.1"/>
    <property type="molecule type" value="Genomic_DNA"/>
</dbReference>
<feature type="region of interest" description="Disordered" evidence="1">
    <location>
        <begin position="118"/>
        <end position="140"/>
    </location>
</feature>
<feature type="compositionally biased region" description="Polar residues" evidence="1">
    <location>
        <begin position="118"/>
        <end position="138"/>
    </location>
</feature>
<evidence type="ECO:0000256" key="1">
    <source>
        <dbReference type="SAM" id="MobiDB-lite"/>
    </source>
</evidence>
<dbReference type="Proteomes" id="UP000186583">
    <property type="component" value="Unassembled WGS sequence"/>
</dbReference>
<feature type="compositionally biased region" description="Basic residues" evidence="1">
    <location>
        <begin position="56"/>
        <end position="73"/>
    </location>
</feature>
<dbReference type="OrthoDB" id="5244857at2759"/>
<dbReference type="AlphaFoldDB" id="A0A1Q8RBE7"/>
<reference evidence="2 3" key="1">
    <citation type="submission" date="2016-11" db="EMBL/GenBank/DDBJ databases">
        <title>Draft Genome Assembly of Colletotrichum chlorophyti a pathogen of herbaceous plants.</title>
        <authorList>
            <person name="Gan P."/>
            <person name="Narusaka M."/>
            <person name="Tsushima A."/>
            <person name="Narusaka Y."/>
            <person name="Takano Y."/>
            <person name="Shirasu K."/>
        </authorList>
    </citation>
    <scope>NUCLEOTIDE SEQUENCE [LARGE SCALE GENOMIC DNA]</scope>
    <source>
        <strain evidence="2 3">NTL11</strain>
    </source>
</reference>
<proteinExistence type="predicted"/>
<organism evidence="2 3">
    <name type="scientific">Colletotrichum chlorophyti</name>
    <dbReference type="NCBI Taxonomy" id="708187"/>
    <lineage>
        <taxon>Eukaryota</taxon>
        <taxon>Fungi</taxon>
        <taxon>Dikarya</taxon>
        <taxon>Ascomycota</taxon>
        <taxon>Pezizomycotina</taxon>
        <taxon>Sordariomycetes</taxon>
        <taxon>Hypocreomycetidae</taxon>
        <taxon>Glomerellales</taxon>
        <taxon>Glomerellaceae</taxon>
        <taxon>Colletotrichum</taxon>
    </lineage>
</organism>
<comment type="caution">
    <text evidence="2">The sequence shown here is derived from an EMBL/GenBank/DDBJ whole genome shotgun (WGS) entry which is preliminary data.</text>
</comment>
<evidence type="ECO:0000313" key="3">
    <source>
        <dbReference type="Proteomes" id="UP000186583"/>
    </source>
</evidence>
<accession>A0A1Q8RBE7</accession>
<protein>
    <submittedName>
        <fullName evidence="2">Uncharacterized protein</fullName>
    </submittedName>
</protein>
<evidence type="ECO:0000313" key="2">
    <source>
        <dbReference type="EMBL" id="OLN81726.1"/>
    </source>
</evidence>